<sequence>MPSLKVRFLLLFLVSTMILQHGNVVSGSRWIKISRHLVCFGARGNQYGSFRNYVKEGKVAAIKLVYQHGYVRCANSAVYNSRWGCGIYTVRNFVNVVVTDEHNQILFPRKDLYSS</sequence>
<feature type="signal peptide" evidence="1">
    <location>
        <begin position="1"/>
        <end position="27"/>
    </location>
</feature>
<organism evidence="2 3">
    <name type="scientific">Exaiptasia diaphana</name>
    <name type="common">Tropical sea anemone</name>
    <name type="synonym">Aiptasia pulchella</name>
    <dbReference type="NCBI Taxonomy" id="2652724"/>
    <lineage>
        <taxon>Eukaryota</taxon>
        <taxon>Metazoa</taxon>
        <taxon>Cnidaria</taxon>
        <taxon>Anthozoa</taxon>
        <taxon>Hexacorallia</taxon>
        <taxon>Actiniaria</taxon>
        <taxon>Aiptasiidae</taxon>
        <taxon>Exaiptasia</taxon>
    </lineage>
</organism>
<reference evidence="2" key="1">
    <citation type="submission" date="2022-11" db="UniProtKB">
        <authorList>
            <consortium name="EnsemblMetazoa"/>
        </authorList>
    </citation>
    <scope>IDENTIFICATION</scope>
</reference>
<keyword evidence="1" id="KW-0732">Signal</keyword>
<accession>A0A913YZ66</accession>
<dbReference type="RefSeq" id="XP_028519737.1">
    <property type="nucleotide sequence ID" value="XM_028663936.1"/>
</dbReference>
<dbReference type="GeneID" id="114576733"/>
<dbReference type="Proteomes" id="UP000887567">
    <property type="component" value="Unplaced"/>
</dbReference>
<dbReference type="AlphaFoldDB" id="A0A913YZ66"/>
<evidence type="ECO:0000313" key="3">
    <source>
        <dbReference type="Proteomes" id="UP000887567"/>
    </source>
</evidence>
<evidence type="ECO:0000313" key="2">
    <source>
        <dbReference type="EnsemblMetazoa" id="XP_028519737.1"/>
    </source>
</evidence>
<protein>
    <submittedName>
        <fullName evidence="2">Uncharacterized protein</fullName>
    </submittedName>
</protein>
<proteinExistence type="predicted"/>
<evidence type="ECO:0000256" key="1">
    <source>
        <dbReference type="SAM" id="SignalP"/>
    </source>
</evidence>
<dbReference type="EnsemblMetazoa" id="XM_028663936.1">
    <property type="protein sequence ID" value="XP_028519737.1"/>
    <property type="gene ID" value="LOC114576733"/>
</dbReference>
<name>A0A913YZ66_EXADI</name>
<dbReference type="KEGG" id="epa:114576733"/>
<keyword evidence="3" id="KW-1185">Reference proteome</keyword>
<feature type="chain" id="PRO_5036996781" evidence="1">
    <location>
        <begin position="28"/>
        <end position="115"/>
    </location>
</feature>